<dbReference type="PANTHER" id="PTHR23509:SF10">
    <property type="entry name" value="LD21067P"/>
    <property type="match status" value="1"/>
</dbReference>
<dbReference type="InterPro" id="IPR058055">
    <property type="entry name" value="PA-PLA1"/>
</dbReference>
<dbReference type="PROSITE" id="PS51043">
    <property type="entry name" value="DDHD"/>
    <property type="match status" value="1"/>
</dbReference>
<dbReference type="EMBL" id="JABWDY010001659">
    <property type="protein sequence ID" value="KAF5207246.1"/>
    <property type="molecule type" value="Genomic_DNA"/>
</dbReference>
<dbReference type="GO" id="GO:0004620">
    <property type="term" value="F:phospholipase activity"/>
    <property type="evidence" value="ECO:0007669"/>
    <property type="project" value="TreeGrafter"/>
</dbReference>
<evidence type="ECO:0000256" key="1">
    <source>
        <dbReference type="SAM" id="MobiDB-lite"/>
    </source>
</evidence>
<proteinExistence type="predicted"/>
<feature type="domain" description="DDHD" evidence="2">
    <location>
        <begin position="1"/>
        <end position="87"/>
    </location>
</feature>
<dbReference type="GO" id="GO:0046872">
    <property type="term" value="F:metal ion binding"/>
    <property type="evidence" value="ECO:0007669"/>
    <property type="project" value="InterPro"/>
</dbReference>
<comment type="caution">
    <text evidence="3">The sequence shown here is derived from an EMBL/GenBank/DDBJ whole genome shotgun (WGS) entry which is preliminary data.</text>
</comment>
<dbReference type="OrthoDB" id="431378at2759"/>
<evidence type="ECO:0000259" key="2">
    <source>
        <dbReference type="PROSITE" id="PS51043"/>
    </source>
</evidence>
<dbReference type="AlphaFoldDB" id="A0A7J6XBS5"/>
<evidence type="ECO:0000313" key="3">
    <source>
        <dbReference type="EMBL" id="KAF5207246.1"/>
    </source>
</evidence>
<name>A0A7J6XBS5_THATH</name>
<dbReference type="GO" id="GO:0005737">
    <property type="term" value="C:cytoplasm"/>
    <property type="evidence" value="ECO:0007669"/>
    <property type="project" value="TreeGrafter"/>
</dbReference>
<protein>
    <submittedName>
        <fullName evidence="3">Phospholipase sgr2</fullName>
    </submittedName>
</protein>
<feature type="region of interest" description="Disordered" evidence="1">
    <location>
        <begin position="10"/>
        <end position="33"/>
    </location>
</feature>
<accession>A0A7J6XBS5</accession>
<reference evidence="3 4" key="1">
    <citation type="submission" date="2020-06" db="EMBL/GenBank/DDBJ databases">
        <title>Transcriptomic and genomic resources for Thalictrum thalictroides and T. hernandezii: Facilitating candidate gene discovery in an emerging model plant lineage.</title>
        <authorList>
            <person name="Arias T."/>
            <person name="Riano-Pachon D.M."/>
            <person name="Di Stilio V.S."/>
        </authorList>
    </citation>
    <scope>NUCLEOTIDE SEQUENCE [LARGE SCALE GENOMIC DNA]</scope>
    <source>
        <strain evidence="4">cv. WT478/WT964</strain>
        <tissue evidence="3">Leaves</tissue>
    </source>
</reference>
<dbReference type="PANTHER" id="PTHR23509">
    <property type="entry name" value="PA-PL1 PHOSPHOLIPASE FAMILY"/>
    <property type="match status" value="1"/>
</dbReference>
<dbReference type="Proteomes" id="UP000554482">
    <property type="component" value="Unassembled WGS sequence"/>
</dbReference>
<keyword evidence="4" id="KW-1185">Reference proteome</keyword>
<evidence type="ECO:0000313" key="4">
    <source>
        <dbReference type="Proteomes" id="UP000554482"/>
    </source>
</evidence>
<dbReference type="InterPro" id="IPR004177">
    <property type="entry name" value="DDHD_dom"/>
</dbReference>
<sequence length="148" mass="17208">MRVKVLTACQSKKNDNIDEGTESSSETEERSYGSVMMERVTGSKEGRIDHMLQDKTFQHQYISAIGSHTNYWRDYDTALFILKHLYREIPEEPDSPVQLGENSSNNQTRVKARFFQSDTVDDDLPLTFSERIVVKEFSRKVRKAMKNH</sequence>
<gene>
    <name evidence="3" type="ORF">FRX31_003167</name>
</gene>
<dbReference type="Pfam" id="PF02862">
    <property type="entry name" value="DDHD"/>
    <property type="match status" value="1"/>
</dbReference>
<organism evidence="3 4">
    <name type="scientific">Thalictrum thalictroides</name>
    <name type="common">Rue-anemone</name>
    <name type="synonym">Anemone thalictroides</name>
    <dbReference type="NCBI Taxonomy" id="46969"/>
    <lineage>
        <taxon>Eukaryota</taxon>
        <taxon>Viridiplantae</taxon>
        <taxon>Streptophyta</taxon>
        <taxon>Embryophyta</taxon>
        <taxon>Tracheophyta</taxon>
        <taxon>Spermatophyta</taxon>
        <taxon>Magnoliopsida</taxon>
        <taxon>Ranunculales</taxon>
        <taxon>Ranunculaceae</taxon>
        <taxon>Thalictroideae</taxon>
        <taxon>Thalictrum</taxon>
    </lineage>
</organism>